<name>A0AA42KUG3_9HYPH</name>
<evidence type="ECO:0000256" key="1">
    <source>
        <dbReference type="SAM" id="Coils"/>
    </source>
</evidence>
<proteinExistence type="predicted"/>
<dbReference type="PANTHER" id="PTHR46889:SF4">
    <property type="entry name" value="TRANSPOSASE INSO FOR INSERTION SEQUENCE ELEMENT IS911B-RELATED"/>
    <property type="match status" value="1"/>
</dbReference>
<keyword evidence="1" id="KW-0175">Coiled coil</keyword>
<evidence type="ECO:0000313" key="3">
    <source>
        <dbReference type="EMBL" id="MDH0126955.1"/>
    </source>
</evidence>
<dbReference type="PROSITE" id="PS50994">
    <property type="entry name" value="INTEGRASE"/>
    <property type="match status" value="1"/>
</dbReference>
<dbReference type="GO" id="GO:0043565">
    <property type="term" value="F:sequence-specific DNA binding"/>
    <property type="evidence" value="ECO:0007669"/>
    <property type="project" value="InterPro"/>
</dbReference>
<dbReference type="PANTHER" id="PTHR46889">
    <property type="entry name" value="TRANSPOSASE INSF FOR INSERTION SEQUENCE IS3B-RELATED"/>
    <property type="match status" value="1"/>
</dbReference>
<dbReference type="InterPro" id="IPR001584">
    <property type="entry name" value="Integrase_cat-core"/>
</dbReference>
<reference evidence="3" key="1">
    <citation type="submission" date="2022-09" db="EMBL/GenBank/DDBJ databases">
        <title>Intensive care unit water sources are persistently colonized with multi-drug resistant bacteria and are the site of extensive horizontal gene transfer of antibiotic resistance genes.</title>
        <authorList>
            <person name="Diorio-Toth L."/>
        </authorList>
    </citation>
    <scope>NUCLEOTIDE SEQUENCE</scope>
    <source>
        <strain evidence="3">GD04153</strain>
    </source>
</reference>
<dbReference type="NCBIfam" id="NF033516">
    <property type="entry name" value="transpos_IS3"/>
    <property type="match status" value="1"/>
</dbReference>
<dbReference type="InterPro" id="IPR036397">
    <property type="entry name" value="RNaseH_sf"/>
</dbReference>
<feature type="coiled-coil region" evidence="1">
    <location>
        <begin position="179"/>
        <end position="213"/>
    </location>
</feature>
<dbReference type="InterPro" id="IPR025948">
    <property type="entry name" value="HTH-like_dom"/>
</dbReference>
<dbReference type="Pfam" id="PF13333">
    <property type="entry name" value="rve_2"/>
    <property type="match status" value="1"/>
</dbReference>
<sequence length="515" mass="59353">MYSYEDRVRAIALYIKLGKRPKATIRQLGYPSKNALKGWHLEYEHHLDLRLGFAPRPPKFTQAQKEAAVEHYRTHGRCVSATMRALGYPGRATLTAWVREAFPETSKAVTGRTGRPRYPETLKKAGVVGLYNRQESAQALAEKLGVCRPTLYNWKNQLLGPEAPAIMKRKNNSPPVPERKELERQLETLQHDIQKLQLEHDLLKKATELIKKELGVDLQLLSNREKTLLVDALKDLYQLPDLLAQLGLARSSYFYHRTRMRMSDKYLTIRQNITEIFEANRRCYGYRRLQASLAKQSVTISEKVVQRLMKQENLIVATPKRRRYRSYLGEISPAPENLINRDFQASAPNKKWLTDITEFHIPAGKVYLSPIIDCFDGLVISWSIGVRPDAELVNTMLDAAIETVTGRDEWPIVHSDRGAHYRWPGWLTRISDAKMVRSMSRKGCSQDNAACEGFFGRLKTELFYPRDWKNTALEQFIKEVDGYIRWYNEKRIKISLGAQSPIEYRNSLGIVAPEH</sequence>
<dbReference type="AlphaFoldDB" id="A0AA42KUG3"/>
<dbReference type="SUPFAM" id="SSF53098">
    <property type="entry name" value="Ribonuclease H-like"/>
    <property type="match status" value="1"/>
</dbReference>
<comment type="caution">
    <text evidence="3">The sequence shown here is derived from an EMBL/GenBank/DDBJ whole genome shotgun (WGS) entry which is preliminary data.</text>
</comment>
<dbReference type="InterPro" id="IPR012337">
    <property type="entry name" value="RNaseH-like_sf"/>
</dbReference>
<dbReference type="Gene3D" id="3.30.420.10">
    <property type="entry name" value="Ribonuclease H-like superfamily/Ribonuclease H"/>
    <property type="match status" value="1"/>
</dbReference>
<dbReference type="SUPFAM" id="SSF48295">
    <property type="entry name" value="TrpR-like"/>
    <property type="match status" value="1"/>
</dbReference>
<organism evidence="3 4">
    <name type="scientific">Brucella intermedia GD04153</name>
    <dbReference type="NCBI Taxonomy" id="2975438"/>
    <lineage>
        <taxon>Bacteria</taxon>
        <taxon>Pseudomonadati</taxon>
        <taxon>Pseudomonadota</taxon>
        <taxon>Alphaproteobacteria</taxon>
        <taxon>Hyphomicrobiales</taxon>
        <taxon>Brucellaceae</taxon>
        <taxon>Brucella/Ochrobactrum group</taxon>
        <taxon>Brucella</taxon>
    </lineage>
</organism>
<feature type="domain" description="Integrase catalytic" evidence="2">
    <location>
        <begin position="344"/>
        <end position="509"/>
    </location>
</feature>
<protein>
    <submittedName>
        <fullName evidence="3">IS3 family transposase</fullName>
    </submittedName>
</protein>
<dbReference type="Pfam" id="PF00665">
    <property type="entry name" value="rve"/>
    <property type="match status" value="1"/>
</dbReference>
<dbReference type="EMBL" id="JAODYY010000020">
    <property type="protein sequence ID" value="MDH0126955.1"/>
    <property type="molecule type" value="Genomic_DNA"/>
</dbReference>
<dbReference type="InterPro" id="IPR009057">
    <property type="entry name" value="Homeodomain-like_sf"/>
</dbReference>
<dbReference type="Pfam" id="PF13276">
    <property type="entry name" value="HTH_21"/>
    <property type="match status" value="1"/>
</dbReference>
<dbReference type="Proteomes" id="UP001158087">
    <property type="component" value="Unassembled WGS sequence"/>
</dbReference>
<dbReference type="GO" id="GO:0015074">
    <property type="term" value="P:DNA integration"/>
    <property type="evidence" value="ECO:0007669"/>
    <property type="project" value="InterPro"/>
</dbReference>
<dbReference type="InterPro" id="IPR050900">
    <property type="entry name" value="Transposase_IS3/IS150/IS904"/>
</dbReference>
<dbReference type="InterPro" id="IPR048020">
    <property type="entry name" value="Transpos_IS3"/>
</dbReference>
<dbReference type="SUPFAM" id="SSF46689">
    <property type="entry name" value="Homeodomain-like"/>
    <property type="match status" value="1"/>
</dbReference>
<dbReference type="InterPro" id="IPR010921">
    <property type="entry name" value="Trp_repressor/repl_initiator"/>
</dbReference>
<evidence type="ECO:0000259" key="2">
    <source>
        <dbReference type="PROSITE" id="PS50994"/>
    </source>
</evidence>
<evidence type="ECO:0000313" key="4">
    <source>
        <dbReference type="Proteomes" id="UP001158087"/>
    </source>
</evidence>
<accession>A0AA42KUG3</accession>
<gene>
    <name evidence="3" type="ORF">N7376_23580</name>
</gene>